<dbReference type="SMART" id="SM00344">
    <property type="entry name" value="HTH_ASNC"/>
    <property type="match status" value="1"/>
</dbReference>
<dbReference type="InterPro" id="IPR000485">
    <property type="entry name" value="AsnC-type_HTH_dom"/>
</dbReference>
<evidence type="ECO:0000313" key="6">
    <source>
        <dbReference type="Proteomes" id="UP000679992"/>
    </source>
</evidence>
<dbReference type="SUPFAM" id="SSF46785">
    <property type="entry name" value="Winged helix' DNA-binding domain"/>
    <property type="match status" value="1"/>
</dbReference>
<dbReference type="InterPro" id="IPR011008">
    <property type="entry name" value="Dimeric_a/b-barrel"/>
</dbReference>
<dbReference type="InterPro" id="IPR036390">
    <property type="entry name" value="WH_DNA-bd_sf"/>
</dbReference>
<dbReference type="EMBL" id="BOSL01000031">
    <property type="protein sequence ID" value="GIP56099.1"/>
    <property type="molecule type" value="Genomic_DNA"/>
</dbReference>
<dbReference type="PANTHER" id="PTHR30154:SF34">
    <property type="entry name" value="TRANSCRIPTIONAL REGULATOR AZLB"/>
    <property type="match status" value="1"/>
</dbReference>
<evidence type="ECO:0000256" key="3">
    <source>
        <dbReference type="ARBA" id="ARBA00023163"/>
    </source>
</evidence>
<dbReference type="InterPro" id="IPR011991">
    <property type="entry name" value="ArsR-like_HTH"/>
</dbReference>
<sequence>MDSVDLQIIELLKRNSRITSSEISKAIHLSVPSVSERIRKLEEKGMIEQFTIRLNREITGRHLLAYISVILEHPKYIESFKEQISNESCIIECHHLAGDYDYMLKVGVPDISSLEVFISETLKGLAGVQKTKTTIVLSTLKEA</sequence>
<gene>
    <name evidence="5" type="ORF">J42TS3_51340</name>
</gene>
<dbReference type="Pfam" id="PF01037">
    <property type="entry name" value="AsnC_trans_reg"/>
    <property type="match status" value="1"/>
</dbReference>
<dbReference type="InterPro" id="IPR036388">
    <property type="entry name" value="WH-like_DNA-bd_sf"/>
</dbReference>
<reference evidence="5 6" key="1">
    <citation type="submission" date="2021-03" db="EMBL/GenBank/DDBJ databases">
        <title>Antimicrobial resistance genes in bacteria isolated from Japanese honey, and their potential for conferring macrolide and lincosamide resistance in the American foulbrood pathogen Paenibacillus larvae.</title>
        <authorList>
            <person name="Okamoto M."/>
            <person name="Kumagai M."/>
            <person name="Kanamori H."/>
            <person name="Takamatsu D."/>
        </authorList>
    </citation>
    <scope>NUCLEOTIDE SEQUENCE [LARGE SCALE GENOMIC DNA]</scope>
    <source>
        <strain evidence="5 6">J42TS3</strain>
    </source>
</reference>
<comment type="caution">
    <text evidence="5">The sequence shown here is derived from an EMBL/GenBank/DDBJ whole genome shotgun (WGS) entry which is preliminary data.</text>
</comment>
<proteinExistence type="predicted"/>
<keyword evidence="1" id="KW-0805">Transcription regulation</keyword>
<evidence type="ECO:0000259" key="4">
    <source>
        <dbReference type="PROSITE" id="PS50956"/>
    </source>
</evidence>
<dbReference type="Gene3D" id="3.30.70.920">
    <property type="match status" value="1"/>
</dbReference>
<dbReference type="InterPro" id="IPR019888">
    <property type="entry name" value="Tscrpt_reg_AsnC-like"/>
</dbReference>
<accession>A0ABQ4MJD5</accession>
<feature type="domain" description="HTH asnC-type" evidence="4">
    <location>
        <begin position="1"/>
        <end position="62"/>
    </location>
</feature>
<evidence type="ECO:0000313" key="5">
    <source>
        <dbReference type="EMBL" id="GIP56099.1"/>
    </source>
</evidence>
<keyword evidence="3" id="KW-0804">Transcription</keyword>
<evidence type="ECO:0000256" key="2">
    <source>
        <dbReference type="ARBA" id="ARBA00023125"/>
    </source>
</evidence>
<keyword evidence="6" id="KW-1185">Reference proteome</keyword>
<dbReference type="Gene3D" id="1.10.10.10">
    <property type="entry name" value="Winged helix-like DNA-binding domain superfamily/Winged helix DNA-binding domain"/>
    <property type="match status" value="1"/>
</dbReference>
<dbReference type="Proteomes" id="UP000679992">
    <property type="component" value="Unassembled WGS sequence"/>
</dbReference>
<dbReference type="InterPro" id="IPR019887">
    <property type="entry name" value="Tscrpt_reg_AsnC/Lrp_C"/>
</dbReference>
<name>A0ABQ4MJD5_9BACL</name>
<keyword evidence="2" id="KW-0238">DNA-binding</keyword>
<dbReference type="Pfam" id="PF13412">
    <property type="entry name" value="HTH_24"/>
    <property type="match status" value="1"/>
</dbReference>
<dbReference type="SUPFAM" id="SSF54909">
    <property type="entry name" value="Dimeric alpha+beta barrel"/>
    <property type="match status" value="1"/>
</dbReference>
<dbReference type="PANTHER" id="PTHR30154">
    <property type="entry name" value="LEUCINE-RESPONSIVE REGULATORY PROTEIN"/>
    <property type="match status" value="1"/>
</dbReference>
<dbReference type="PROSITE" id="PS50956">
    <property type="entry name" value="HTH_ASNC_2"/>
    <property type="match status" value="1"/>
</dbReference>
<dbReference type="CDD" id="cd00090">
    <property type="entry name" value="HTH_ARSR"/>
    <property type="match status" value="1"/>
</dbReference>
<protein>
    <submittedName>
        <fullName evidence="5">AsnC family transcriptional regulator</fullName>
    </submittedName>
</protein>
<evidence type="ECO:0000256" key="1">
    <source>
        <dbReference type="ARBA" id="ARBA00023015"/>
    </source>
</evidence>
<organism evidence="5 6">
    <name type="scientific">Paenibacillus vini</name>
    <dbReference type="NCBI Taxonomy" id="1476024"/>
    <lineage>
        <taxon>Bacteria</taxon>
        <taxon>Bacillati</taxon>
        <taxon>Bacillota</taxon>
        <taxon>Bacilli</taxon>
        <taxon>Bacillales</taxon>
        <taxon>Paenibacillaceae</taxon>
        <taxon>Paenibacillus</taxon>
    </lineage>
</organism>
<dbReference type="RefSeq" id="WP_213656791.1">
    <property type="nucleotide sequence ID" value="NZ_BOSL01000031.1"/>
</dbReference>
<dbReference type="PRINTS" id="PR00033">
    <property type="entry name" value="HTHASNC"/>
</dbReference>